<reference evidence="3 4" key="1">
    <citation type="submission" date="2019-05" db="EMBL/GenBank/DDBJ databases">
        <title>Genome sequencing of F202Z8.</title>
        <authorList>
            <person name="Kwon Y.M."/>
        </authorList>
    </citation>
    <scope>NUCLEOTIDE SEQUENCE [LARGE SCALE GENOMIC DNA]</scope>
    <source>
        <strain evidence="3 4">F202Z8</strain>
    </source>
</reference>
<proteinExistence type="predicted"/>
<dbReference type="GO" id="GO:0008168">
    <property type="term" value="F:methyltransferase activity"/>
    <property type="evidence" value="ECO:0007669"/>
    <property type="project" value="UniProtKB-KW"/>
</dbReference>
<dbReference type="InterPro" id="IPR054168">
    <property type="entry name" value="PG_1098_Fer"/>
</dbReference>
<evidence type="ECO:0000313" key="3">
    <source>
        <dbReference type="EMBL" id="QCW99634.1"/>
    </source>
</evidence>
<dbReference type="Gene3D" id="1.10.10.1110">
    <property type="entry name" value="Methyltransferase PG1098, N-terminal domain"/>
    <property type="match status" value="1"/>
</dbReference>
<keyword evidence="4" id="KW-1185">Reference proteome</keyword>
<dbReference type="EMBL" id="CP040710">
    <property type="protein sequence ID" value="QCW99634.1"/>
    <property type="molecule type" value="Genomic_DNA"/>
</dbReference>
<evidence type="ECO:0000259" key="2">
    <source>
        <dbReference type="Pfam" id="PF22013"/>
    </source>
</evidence>
<evidence type="ECO:0000259" key="1">
    <source>
        <dbReference type="Pfam" id="PF18096"/>
    </source>
</evidence>
<dbReference type="InterPro" id="IPR041497">
    <property type="entry name" value="Thump-like"/>
</dbReference>
<keyword evidence="3" id="KW-0808">Transferase</keyword>
<dbReference type="GO" id="GO:0032259">
    <property type="term" value="P:methylation"/>
    <property type="evidence" value="ECO:0007669"/>
    <property type="project" value="UniProtKB-KW"/>
</dbReference>
<dbReference type="KEGG" id="asag:FGM00_05795"/>
<dbReference type="SUPFAM" id="SSF53335">
    <property type="entry name" value="S-adenosyl-L-methionine-dependent methyltransferases"/>
    <property type="match status" value="1"/>
</dbReference>
<dbReference type="Pfam" id="PF18096">
    <property type="entry name" value="Thump_like"/>
    <property type="match status" value="1"/>
</dbReference>
<dbReference type="InterPro" id="IPR029063">
    <property type="entry name" value="SAM-dependent_MTases_sf"/>
</dbReference>
<name>A0A5B7SLX8_9FLAO</name>
<accession>A0A5B7SLX8</accession>
<protein>
    <submittedName>
        <fullName evidence="3">Class I SAM-dependent methyltransferase</fullName>
    </submittedName>
</protein>
<feature type="domain" description="PG-1098 ferredoxin-like" evidence="2">
    <location>
        <begin position="281"/>
        <end position="323"/>
    </location>
</feature>
<organism evidence="3 4">
    <name type="scientific">Aggregatimonas sangjinii</name>
    <dbReference type="NCBI Taxonomy" id="2583587"/>
    <lineage>
        <taxon>Bacteria</taxon>
        <taxon>Pseudomonadati</taxon>
        <taxon>Bacteroidota</taxon>
        <taxon>Flavobacteriia</taxon>
        <taxon>Flavobacteriales</taxon>
        <taxon>Flavobacteriaceae</taxon>
        <taxon>Aggregatimonas</taxon>
    </lineage>
</organism>
<feature type="domain" description="THUMP-like" evidence="1">
    <location>
        <begin position="324"/>
        <end position="392"/>
    </location>
</feature>
<dbReference type="AlphaFoldDB" id="A0A5B7SLX8"/>
<dbReference type="OrthoDB" id="1000417at2"/>
<sequence>MCLNKNILNTGVQNFISENLNTDMMSVLLKKPFFATVTNVELVEQMEARKKSKKKLPTWFGCPNIYYPKKLHIEQTSSEVTAQYKSRIVAGKSLVDLTGGFGIDSYFFSSKVAGVFHCEINQSLSKIAQHNFEVLGADNILTIQNDGISFLEKDKERYDWLYVDPSRRDDRKGRVFQLSDCEPNVLKHLDLFFLKADNLLIKTSPLLDITKGISELKNVYQIHVVAVNNDMKELLWVLKKGHEGEIEVTTINFQNSMEQTFIFNRSEEMQLLADFSAPRNYLYEPNAAIMKSGGFKSIGEQFKLKKLHSNTHLYTSYDLVDFPGRRFKIEATIPYSTKEMKQLEIRKANVTIRNFSESVADVRKKHKILDGGSQYLFFTTDMDRKKIVILGSKIPYLQIT</sequence>
<gene>
    <name evidence="3" type="ORF">FGM00_05795</name>
</gene>
<evidence type="ECO:0000313" key="4">
    <source>
        <dbReference type="Proteomes" id="UP000310017"/>
    </source>
</evidence>
<dbReference type="Pfam" id="PF22013">
    <property type="entry name" value="PG_1098_Fer"/>
    <property type="match status" value="1"/>
</dbReference>
<dbReference type="Proteomes" id="UP000310017">
    <property type="component" value="Chromosome"/>
</dbReference>
<dbReference type="Gene3D" id="3.40.50.150">
    <property type="entry name" value="Vaccinia Virus protein VP39"/>
    <property type="match status" value="1"/>
</dbReference>
<keyword evidence="3" id="KW-0489">Methyltransferase</keyword>